<dbReference type="Proteomes" id="UP001153954">
    <property type="component" value="Unassembled WGS sequence"/>
</dbReference>
<evidence type="ECO:0000259" key="4">
    <source>
        <dbReference type="Pfam" id="PF04500"/>
    </source>
</evidence>
<feature type="domain" description="FLYWCH-type" evidence="4">
    <location>
        <begin position="4"/>
        <end position="56"/>
    </location>
</feature>
<organism evidence="5 6">
    <name type="scientific">Euphydryas editha</name>
    <name type="common">Edith's checkerspot</name>
    <dbReference type="NCBI Taxonomy" id="104508"/>
    <lineage>
        <taxon>Eukaryota</taxon>
        <taxon>Metazoa</taxon>
        <taxon>Ecdysozoa</taxon>
        <taxon>Arthropoda</taxon>
        <taxon>Hexapoda</taxon>
        <taxon>Insecta</taxon>
        <taxon>Pterygota</taxon>
        <taxon>Neoptera</taxon>
        <taxon>Endopterygota</taxon>
        <taxon>Lepidoptera</taxon>
        <taxon>Glossata</taxon>
        <taxon>Ditrysia</taxon>
        <taxon>Papilionoidea</taxon>
        <taxon>Nymphalidae</taxon>
        <taxon>Nymphalinae</taxon>
        <taxon>Euphydryas</taxon>
    </lineage>
</organism>
<dbReference type="Pfam" id="PF04500">
    <property type="entry name" value="FLYWCH"/>
    <property type="match status" value="1"/>
</dbReference>
<dbReference type="GO" id="GO:0008270">
    <property type="term" value="F:zinc ion binding"/>
    <property type="evidence" value="ECO:0007669"/>
    <property type="project" value="UniProtKB-KW"/>
</dbReference>
<keyword evidence="2" id="KW-0863">Zinc-finger</keyword>
<evidence type="ECO:0000256" key="2">
    <source>
        <dbReference type="ARBA" id="ARBA00022771"/>
    </source>
</evidence>
<accession>A0AAU9TJR7</accession>
<keyword evidence="3" id="KW-0862">Zinc</keyword>
<reference evidence="5" key="1">
    <citation type="submission" date="2022-03" db="EMBL/GenBank/DDBJ databases">
        <authorList>
            <person name="Tunstrom K."/>
        </authorList>
    </citation>
    <scope>NUCLEOTIDE SEQUENCE</scope>
</reference>
<evidence type="ECO:0000256" key="1">
    <source>
        <dbReference type="ARBA" id="ARBA00022723"/>
    </source>
</evidence>
<sequence>MWNGKNVVLLDGYTYYKKNKSRNLIKWACCMSKYCKAHLKIDNNMIIRERNTEHPHDKKGILKVSSGRYIRL</sequence>
<keyword evidence="1" id="KW-0479">Metal-binding</keyword>
<dbReference type="EMBL" id="CAKOGL010000004">
    <property type="protein sequence ID" value="CAH2085770.1"/>
    <property type="molecule type" value="Genomic_DNA"/>
</dbReference>
<protein>
    <recommendedName>
        <fullName evidence="4">FLYWCH-type domain-containing protein</fullName>
    </recommendedName>
</protein>
<keyword evidence="6" id="KW-1185">Reference proteome</keyword>
<evidence type="ECO:0000313" key="5">
    <source>
        <dbReference type="EMBL" id="CAH2085770.1"/>
    </source>
</evidence>
<evidence type="ECO:0000313" key="6">
    <source>
        <dbReference type="Proteomes" id="UP001153954"/>
    </source>
</evidence>
<dbReference type="AlphaFoldDB" id="A0AAU9TJR7"/>
<dbReference type="InterPro" id="IPR007588">
    <property type="entry name" value="Znf_FLYWCH"/>
</dbReference>
<gene>
    <name evidence="5" type="ORF">EEDITHA_LOCUS2213</name>
</gene>
<evidence type="ECO:0000256" key="3">
    <source>
        <dbReference type="ARBA" id="ARBA00022833"/>
    </source>
</evidence>
<comment type="caution">
    <text evidence="5">The sequence shown here is derived from an EMBL/GenBank/DDBJ whole genome shotgun (WGS) entry which is preliminary data.</text>
</comment>
<proteinExistence type="predicted"/>
<name>A0AAU9TJR7_EUPED</name>
<dbReference type="Gene3D" id="2.20.25.240">
    <property type="match status" value="1"/>
</dbReference>